<dbReference type="RefSeq" id="WP_188360742.1">
    <property type="nucleotide sequence ID" value="NZ_BMFG01000001.1"/>
</dbReference>
<gene>
    <name evidence="1" type="ORF">GCM10011343_03100</name>
</gene>
<proteinExistence type="predicted"/>
<comment type="caution">
    <text evidence="1">The sequence shown here is derived from an EMBL/GenBank/DDBJ whole genome shotgun (WGS) entry which is preliminary data.</text>
</comment>
<reference evidence="1" key="1">
    <citation type="journal article" date="2014" name="Int. J. Syst. Evol. Microbiol.">
        <title>Complete genome sequence of Corynebacterium casei LMG S-19264T (=DSM 44701T), isolated from a smear-ripened cheese.</title>
        <authorList>
            <consortium name="US DOE Joint Genome Institute (JGI-PGF)"/>
            <person name="Walter F."/>
            <person name="Albersmeier A."/>
            <person name="Kalinowski J."/>
            <person name="Ruckert C."/>
        </authorList>
    </citation>
    <scope>NUCLEOTIDE SEQUENCE</scope>
    <source>
        <strain evidence="1">CGMCC 1.12506</strain>
    </source>
</reference>
<evidence type="ECO:0000313" key="2">
    <source>
        <dbReference type="Proteomes" id="UP000625735"/>
    </source>
</evidence>
<organism evidence="1 2">
    <name type="scientific">Flavobacterium orientale</name>
    <dbReference type="NCBI Taxonomy" id="1756020"/>
    <lineage>
        <taxon>Bacteria</taxon>
        <taxon>Pseudomonadati</taxon>
        <taxon>Bacteroidota</taxon>
        <taxon>Flavobacteriia</taxon>
        <taxon>Flavobacteriales</taxon>
        <taxon>Flavobacteriaceae</taxon>
        <taxon>Flavobacterium</taxon>
    </lineage>
</organism>
<dbReference type="AlphaFoldDB" id="A0A916XVD6"/>
<keyword evidence="2" id="KW-1185">Reference proteome</keyword>
<name>A0A916XVD6_9FLAO</name>
<dbReference type="EMBL" id="BMFG01000001">
    <property type="protein sequence ID" value="GGD15547.1"/>
    <property type="molecule type" value="Genomic_DNA"/>
</dbReference>
<evidence type="ECO:0000313" key="1">
    <source>
        <dbReference type="EMBL" id="GGD15547.1"/>
    </source>
</evidence>
<protein>
    <submittedName>
        <fullName evidence="1">Uncharacterized protein</fullName>
    </submittedName>
</protein>
<sequence length="156" mass="17755">MKKIILIIVLIFASTLSFGQNFKELAAYEFKSAESYETEKSKVLMSANYLFTTPADLNELNRLHAIQYIMKWMEGTPEYTFEIGEKAMELTKGNSDLLGLYLAAMTKAVLDNKEKPLSNDEIYNQAEELLVNYCSDSNNKMKPSKKIKSIIKNSKS</sequence>
<dbReference type="Proteomes" id="UP000625735">
    <property type="component" value="Unassembled WGS sequence"/>
</dbReference>
<accession>A0A916XVD6</accession>
<reference evidence="1" key="2">
    <citation type="submission" date="2020-09" db="EMBL/GenBank/DDBJ databases">
        <authorList>
            <person name="Sun Q."/>
            <person name="Zhou Y."/>
        </authorList>
    </citation>
    <scope>NUCLEOTIDE SEQUENCE</scope>
    <source>
        <strain evidence="1">CGMCC 1.12506</strain>
    </source>
</reference>